<dbReference type="GeneID" id="93304312"/>
<feature type="domain" description="ABC transmembrane type-1" evidence="8">
    <location>
        <begin position="74"/>
        <end position="296"/>
    </location>
</feature>
<gene>
    <name evidence="9" type="primary">lacF_41</name>
    <name evidence="9" type="ORF">BEH84_06321</name>
</gene>
<evidence type="ECO:0000256" key="6">
    <source>
        <dbReference type="ARBA" id="ARBA00023136"/>
    </source>
</evidence>
<keyword evidence="3" id="KW-1003">Cell membrane</keyword>
<name>A0A1E3A0B0_9FIRM</name>
<feature type="transmembrane region" description="Helical" evidence="7">
    <location>
        <begin position="215"/>
        <end position="235"/>
    </location>
</feature>
<dbReference type="SUPFAM" id="SSF160964">
    <property type="entry name" value="MalF N-terminal region-like"/>
    <property type="match status" value="1"/>
</dbReference>
<comment type="caution">
    <text evidence="9">The sequence shown here is derived from an EMBL/GenBank/DDBJ whole genome shotgun (WGS) entry which is preliminary data.</text>
</comment>
<evidence type="ECO:0000256" key="1">
    <source>
        <dbReference type="ARBA" id="ARBA00004651"/>
    </source>
</evidence>
<dbReference type="GO" id="GO:0055085">
    <property type="term" value="P:transmembrane transport"/>
    <property type="evidence" value="ECO:0007669"/>
    <property type="project" value="InterPro"/>
</dbReference>
<evidence type="ECO:0000256" key="5">
    <source>
        <dbReference type="ARBA" id="ARBA00022989"/>
    </source>
</evidence>
<feature type="transmembrane region" description="Helical" evidence="7">
    <location>
        <begin position="277"/>
        <end position="297"/>
    </location>
</feature>
<dbReference type="PROSITE" id="PS50928">
    <property type="entry name" value="ABC_TM1"/>
    <property type="match status" value="1"/>
</dbReference>
<feature type="transmembrane region" description="Helical" evidence="7">
    <location>
        <begin position="12"/>
        <end position="31"/>
    </location>
</feature>
<comment type="similarity">
    <text evidence="7">Belongs to the binding-protein-dependent transport system permease family.</text>
</comment>
<organism evidence="9 10">
    <name type="scientific">Eisenbergiella tayi</name>
    <dbReference type="NCBI Taxonomy" id="1432052"/>
    <lineage>
        <taxon>Bacteria</taxon>
        <taxon>Bacillati</taxon>
        <taxon>Bacillota</taxon>
        <taxon>Clostridia</taxon>
        <taxon>Lachnospirales</taxon>
        <taxon>Lachnospiraceae</taxon>
        <taxon>Eisenbergiella</taxon>
    </lineage>
</organism>
<keyword evidence="2 7" id="KW-0813">Transport</keyword>
<keyword evidence="5 7" id="KW-1133">Transmembrane helix</keyword>
<dbReference type="EMBL" id="MCGI01000010">
    <property type="protein sequence ID" value="ODM02178.1"/>
    <property type="molecule type" value="Genomic_DNA"/>
</dbReference>
<dbReference type="SUPFAM" id="SSF161098">
    <property type="entry name" value="MetI-like"/>
    <property type="match status" value="1"/>
</dbReference>
<evidence type="ECO:0000259" key="8">
    <source>
        <dbReference type="PROSITE" id="PS50928"/>
    </source>
</evidence>
<dbReference type="InterPro" id="IPR051393">
    <property type="entry name" value="ABC_transporter_permease"/>
</dbReference>
<dbReference type="PANTHER" id="PTHR30193">
    <property type="entry name" value="ABC TRANSPORTER PERMEASE PROTEIN"/>
    <property type="match status" value="1"/>
</dbReference>
<evidence type="ECO:0000313" key="9">
    <source>
        <dbReference type="EMBL" id="ODM02178.1"/>
    </source>
</evidence>
<evidence type="ECO:0000256" key="7">
    <source>
        <dbReference type="RuleBase" id="RU363032"/>
    </source>
</evidence>
<dbReference type="GO" id="GO:0005886">
    <property type="term" value="C:plasma membrane"/>
    <property type="evidence" value="ECO:0007669"/>
    <property type="project" value="UniProtKB-SubCell"/>
</dbReference>
<keyword evidence="6 7" id="KW-0472">Membrane</keyword>
<reference evidence="9 10" key="1">
    <citation type="submission" date="2016-07" db="EMBL/GenBank/DDBJ databases">
        <title>Characterization of isolates of Eisenbergiella tayi derived from blood cultures, using whole genome sequencing.</title>
        <authorList>
            <person name="Burdz T."/>
            <person name="Wiebe D."/>
            <person name="Huynh C."/>
            <person name="Bernard K."/>
        </authorList>
    </citation>
    <scope>NUCLEOTIDE SEQUENCE [LARGE SCALE GENOMIC DNA]</scope>
    <source>
        <strain evidence="9 10">NML 120489</strain>
    </source>
</reference>
<dbReference type="Pfam" id="PF00528">
    <property type="entry name" value="BPD_transp_1"/>
    <property type="match status" value="1"/>
</dbReference>
<proteinExistence type="inferred from homology"/>
<evidence type="ECO:0000256" key="2">
    <source>
        <dbReference type="ARBA" id="ARBA00022448"/>
    </source>
</evidence>
<dbReference type="RefSeq" id="WP_069159519.1">
    <property type="nucleotide sequence ID" value="NZ_JBKXXQ010000005.1"/>
</dbReference>
<dbReference type="InterPro" id="IPR000515">
    <property type="entry name" value="MetI-like"/>
</dbReference>
<dbReference type="Gene3D" id="1.10.3720.10">
    <property type="entry name" value="MetI-like"/>
    <property type="match status" value="1"/>
</dbReference>
<dbReference type="InterPro" id="IPR035906">
    <property type="entry name" value="MetI-like_sf"/>
</dbReference>
<feature type="transmembrane region" description="Helical" evidence="7">
    <location>
        <begin position="114"/>
        <end position="132"/>
    </location>
</feature>
<protein>
    <submittedName>
        <fullName evidence="9">Lactose transport system permease protein LacF</fullName>
    </submittedName>
</protein>
<evidence type="ECO:0000256" key="3">
    <source>
        <dbReference type="ARBA" id="ARBA00022475"/>
    </source>
</evidence>
<keyword evidence="4 7" id="KW-0812">Transmembrane</keyword>
<evidence type="ECO:0000313" key="10">
    <source>
        <dbReference type="Proteomes" id="UP000095003"/>
    </source>
</evidence>
<comment type="subcellular location">
    <subcellularLocation>
        <location evidence="1 7">Cell membrane</location>
        <topology evidence="1 7">Multi-pass membrane protein</topology>
    </subcellularLocation>
</comment>
<accession>A0A1E3A0B0</accession>
<dbReference type="CDD" id="cd06261">
    <property type="entry name" value="TM_PBP2"/>
    <property type="match status" value="1"/>
</dbReference>
<feature type="transmembrane region" description="Helical" evidence="7">
    <location>
        <begin position="80"/>
        <end position="102"/>
    </location>
</feature>
<evidence type="ECO:0000256" key="4">
    <source>
        <dbReference type="ARBA" id="ARBA00022692"/>
    </source>
</evidence>
<dbReference type="Proteomes" id="UP000095003">
    <property type="component" value="Unassembled WGS sequence"/>
</dbReference>
<dbReference type="AlphaFoldDB" id="A0A1E3A0B0"/>
<sequence length="305" mass="34315">MKKKRGIKKLGKWPYLFVMPFLLSYLAFYMYPMLYSFVISFTDWTAVRLNDKVFVGFNNYIRVFTQDPLFWKSIVNTVKIMVIAMPLTIISGLLVAVLMFNIVKGRQLIQTINFLPYITMPVAIGLIFANMFNTNIGAVNGILTKLGITSENINWLGDSKYAFIVVILICIWKNFGYFMVLYLSGLSTINSEYYDAAKVDGANAVQSFFKITLPLLRPITTFVVVQGAIGGFQLFDEAKTLVSGSGSTIVGGPGRTLLTIVWYFYDCSFQNNSRYGYGAAIAFSMLIIIAAISFINIRLLREKGE</sequence>
<feature type="transmembrane region" description="Helical" evidence="7">
    <location>
        <begin position="161"/>
        <end position="183"/>
    </location>
</feature>
<dbReference type="PANTHER" id="PTHR30193:SF37">
    <property type="entry name" value="INNER MEMBRANE ABC TRANSPORTER PERMEASE PROTEIN YCJO"/>
    <property type="match status" value="1"/>
</dbReference>